<dbReference type="PANTHER" id="PTHR44688:SF16">
    <property type="entry name" value="DNA-BINDING TRANSCRIPTIONAL ACTIVATOR DEVR_DOSR"/>
    <property type="match status" value="1"/>
</dbReference>
<keyword evidence="3" id="KW-0804">Transcription</keyword>
<evidence type="ECO:0000256" key="1">
    <source>
        <dbReference type="ARBA" id="ARBA00023015"/>
    </source>
</evidence>
<comment type="caution">
    <text evidence="5">The sequence shown here is derived from an EMBL/GenBank/DDBJ whole genome shotgun (WGS) entry which is preliminary data.</text>
</comment>
<feature type="domain" description="HTH luxR-type" evidence="4">
    <location>
        <begin position="178"/>
        <end position="243"/>
    </location>
</feature>
<dbReference type="PANTHER" id="PTHR44688">
    <property type="entry name" value="DNA-BINDING TRANSCRIPTIONAL ACTIVATOR DEVR_DOSR"/>
    <property type="match status" value="1"/>
</dbReference>
<dbReference type="RefSeq" id="WP_047879613.1">
    <property type="nucleotide sequence ID" value="NZ_LDOT01000021.1"/>
</dbReference>
<dbReference type="Proteomes" id="UP000036097">
    <property type="component" value="Unassembled WGS sequence"/>
</dbReference>
<dbReference type="EMBL" id="LDOT01000021">
    <property type="protein sequence ID" value="KLV04636.1"/>
    <property type="molecule type" value="Genomic_DNA"/>
</dbReference>
<evidence type="ECO:0000313" key="5">
    <source>
        <dbReference type="EMBL" id="KLV04636.1"/>
    </source>
</evidence>
<dbReference type="CDD" id="cd06170">
    <property type="entry name" value="LuxR_C_like"/>
    <property type="match status" value="1"/>
</dbReference>
<evidence type="ECO:0000313" key="6">
    <source>
        <dbReference type="Proteomes" id="UP000036097"/>
    </source>
</evidence>
<gene>
    <name evidence="5" type="ORF">ABT56_14340</name>
</gene>
<dbReference type="Gene3D" id="1.10.10.10">
    <property type="entry name" value="Winged helix-like DNA-binding domain superfamily/Winged helix DNA-binding domain"/>
    <property type="match status" value="1"/>
</dbReference>
<organism evidence="5 6">
    <name type="scientific">Photobacterium aquae</name>
    <dbReference type="NCBI Taxonomy" id="1195763"/>
    <lineage>
        <taxon>Bacteria</taxon>
        <taxon>Pseudomonadati</taxon>
        <taxon>Pseudomonadota</taxon>
        <taxon>Gammaproteobacteria</taxon>
        <taxon>Vibrionales</taxon>
        <taxon>Vibrionaceae</taxon>
        <taxon>Photobacterium</taxon>
    </lineage>
</organism>
<dbReference type="PRINTS" id="PR00038">
    <property type="entry name" value="HTHLUXR"/>
</dbReference>
<accession>A0A0J1GY94</accession>
<proteinExistence type="predicted"/>
<dbReference type="GO" id="GO:0003677">
    <property type="term" value="F:DNA binding"/>
    <property type="evidence" value="ECO:0007669"/>
    <property type="project" value="UniProtKB-KW"/>
</dbReference>
<dbReference type="Pfam" id="PF00196">
    <property type="entry name" value="GerE"/>
    <property type="match status" value="1"/>
</dbReference>
<sequence>MTLAIDAKDPTLYRPAPQQIEDLLNNTLANIGIEHVVFSILDPAQTLLLEVVKGFTPQQIETYQQYQHHDIYLATYLHRNLKGNLLYLQEIVPLKQITDEIFHDVLLPTIQLRHTYSGLCPLSNNHTMLLSCHSFRALTVGHLTQLDRFWQLLAHWSNAWVAQITLQHAWQQWEGEQHSAENQPLTPAESDVLQLLVGGFSGSEIAQQRDVSKETVRSQIKQLLRKTGCRHQNQLISRYSGYPILHAT</sequence>
<evidence type="ECO:0000256" key="3">
    <source>
        <dbReference type="ARBA" id="ARBA00023163"/>
    </source>
</evidence>
<dbReference type="PATRIC" id="fig|1195763.3.peg.3036"/>
<protein>
    <recommendedName>
        <fullName evidence="4">HTH luxR-type domain-containing protein</fullName>
    </recommendedName>
</protein>
<dbReference type="InterPro" id="IPR000792">
    <property type="entry name" value="Tscrpt_reg_LuxR_C"/>
</dbReference>
<dbReference type="InterPro" id="IPR016032">
    <property type="entry name" value="Sig_transdc_resp-reg_C-effctor"/>
</dbReference>
<evidence type="ECO:0000256" key="2">
    <source>
        <dbReference type="ARBA" id="ARBA00023125"/>
    </source>
</evidence>
<dbReference type="InterPro" id="IPR036388">
    <property type="entry name" value="WH-like_DNA-bd_sf"/>
</dbReference>
<evidence type="ECO:0000259" key="4">
    <source>
        <dbReference type="PROSITE" id="PS50043"/>
    </source>
</evidence>
<dbReference type="SMART" id="SM00421">
    <property type="entry name" value="HTH_LUXR"/>
    <property type="match status" value="1"/>
</dbReference>
<reference evidence="5 6" key="1">
    <citation type="submission" date="2015-05" db="EMBL/GenBank/DDBJ databases">
        <title>Photobacterium galathea sp. nov.</title>
        <authorList>
            <person name="Machado H."/>
            <person name="Gram L."/>
        </authorList>
    </citation>
    <scope>NUCLEOTIDE SEQUENCE [LARGE SCALE GENOMIC DNA]</scope>
    <source>
        <strain evidence="5 6">CGMCC 1.12159</strain>
    </source>
</reference>
<dbReference type="PROSITE" id="PS50043">
    <property type="entry name" value="HTH_LUXR_2"/>
    <property type="match status" value="1"/>
</dbReference>
<name>A0A0J1GY94_9GAMM</name>
<dbReference type="SUPFAM" id="SSF46894">
    <property type="entry name" value="C-terminal effector domain of the bipartite response regulators"/>
    <property type="match status" value="1"/>
</dbReference>
<dbReference type="STRING" id="1195763.ABT56_14340"/>
<dbReference type="AlphaFoldDB" id="A0A0J1GY94"/>
<keyword evidence="1" id="KW-0805">Transcription regulation</keyword>
<dbReference type="OrthoDB" id="1523999at2"/>
<dbReference type="GO" id="GO:0006355">
    <property type="term" value="P:regulation of DNA-templated transcription"/>
    <property type="evidence" value="ECO:0007669"/>
    <property type="project" value="InterPro"/>
</dbReference>
<keyword evidence="2" id="KW-0238">DNA-binding</keyword>
<keyword evidence="6" id="KW-1185">Reference proteome</keyword>